<dbReference type="OrthoDB" id="301470at2759"/>
<feature type="region of interest" description="Disordered" evidence="5">
    <location>
        <begin position="370"/>
        <end position="395"/>
    </location>
</feature>
<dbReference type="CDD" id="cd15489">
    <property type="entry name" value="PHD_SF"/>
    <property type="match status" value="1"/>
</dbReference>
<evidence type="ECO:0000256" key="3">
    <source>
        <dbReference type="PROSITE-ProRule" id="PRU00175"/>
    </source>
</evidence>
<feature type="compositionally biased region" description="Basic and acidic residues" evidence="5">
    <location>
        <begin position="78"/>
        <end position="88"/>
    </location>
</feature>
<feature type="region of interest" description="Disordered" evidence="5">
    <location>
        <begin position="1"/>
        <end position="109"/>
    </location>
</feature>
<feature type="coiled-coil region" evidence="4">
    <location>
        <begin position="547"/>
        <end position="609"/>
    </location>
</feature>
<dbReference type="GO" id="GO:0008270">
    <property type="term" value="F:zinc ion binding"/>
    <property type="evidence" value="ECO:0007669"/>
    <property type="project" value="UniProtKB-KW"/>
</dbReference>
<keyword evidence="2" id="KW-0862">Zinc</keyword>
<keyword evidence="1 3" id="KW-0479">Metal-binding</keyword>
<dbReference type="EMBL" id="DS268417">
    <property type="protein sequence ID" value="EFO83444.1"/>
    <property type="molecule type" value="Genomic_DNA"/>
</dbReference>
<gene>
    <name evidence="7" type="ORF">CRE_02819</name>
</gene>
<dbReference type="AlphaFoldDB" id="E3LX58"/>
<dbReference type="HOGENOM" id="CLU_424049_0_0_1"/>
<feature type="compositionally biased region" description="Polar residues" evidence="5">
    <location>
        <begin position="89"/>
        <end position="101"/>
    </location>
</feature>
<name>E3LX58_CAERE</name>
<dbReference type="PROSITE" id="PS50089">
    <property type="entry name" value="ZF_RING_2"/>
    <property type="match status" value="1"/>
</dbReference>
<protein>
    <recommendedName>
        <fullName evidence="6">RING-type domain-containing protein</fullName>
    </recommendedName>
</protein>
<keyword evidence="8" id="KW-1185">Reference proteome</keyword>
<feature type="compositionally biased region" description="Low complexity" evidence="5">
    <location>
        <begin position="1"/>
        <end position="11"/>
    </location>
</feature>
<feature type="compositionally biased region" description="Basic residues" evidence="5">
    <location>
        <begin position="26"/>
        <end position="50"/>
    </location>
</feature>
<proteinExistence type="predicted"/>
<evidence type="ECO:0000313" key="8">
    <source>
        <dbReference type="Proteomes" id="UP000008281"/>
    </source>
</evidence>
<dbReference type="SUPFAM" id="SSF57850">
    <property type="entry name" value="RING/U-box"/>
    <property type="match status" value="1"/>
</dbReference>
<evidence type="ECO:0000256" key="5">
    <source>
        <dbReference type="SAM" id="MobiDB-lite"/>
    </source>
</evidence>
<evidence type="ECO:0000256" key="2">
    <source>
        <dbReference type="ARBA" id="ARBA00022833"/>
    </source>
</evidence>
<evidence type="ECO:0000256" key="4">
    <source>
        <dbReference type="SAM" id="Coils"/>
    </source>
</evidence>
<dbReference type="STRING" id="31234.E3LX58"/>
<accession>E3LX58</accession>
<feature type="domain" description="RING-type" evidence="6">
    <location>
        <begin position="644"/>
        <end position="685"/>
    </location>
</feature>
<organism evidence="8">
    <name type="scientific">Caenorhabditis remanei</name>
    <name type="common">Caenorhabditis vulgaris</name>
    <dbReference type="NCBI Taxonomy" id="31234"/>
    <lineage>
        <taxon>Eukaryota</taxon>
        <taxon>Metazoa</taxon>
        <taxon>Ecdysozoa</taxon>
        <taxon>Nematoda</taxon>
        <taxon>Chromadorea</taxon>
        <taxon>Rhabditida</taxon>
        <taxon>Rhabditina</taxon>
        <taxon>Rhabditomorpha</taxon>
        <taxon>Rhabditoidea</taxon>
        <taxon>Rhabditidae</taxon>
        <taxon>Peloderinae</taxon>
        <taxon>Caenorhabditis</taxon>
    </lineage>
</organism>
<sequence>MVSDTTSTSFDSSDDSLNEESLNSRYAKKREAAKRRKLQLQQRRLAKKGKIPNAVRIREMTSSSEFESPSEEPGESLIEDHVELKETSETSSGNPDSSEVVESTEAITGRKSITRRLGNIFNRVHSFIGNLKKKTPESQKSDPAISLVEKSDFDECKSLQEADELQVVRSQSTGLQELSDELEIGEDNGNFATENLEKLEEKATGFSNNLVPAPVTDVTPKEMSTQEVNEKKLTFQEYLAGLNRNGNNMETRTLDVELVGDEQFEEVPEVHDQNTPTTSEHLPRVKTLKKLNQEFQDIASKAKLEISMVEETMRRRREGVEEEKSMVTEVEEDSRISEELFWKVMREAAEEGSISFHLFQEIMKKRRESAEKMKTSEAEPKEKEEEEVKTKKTENLDMTEKTENLEKDTTDYKKKFLNASKHCREAQEEMKLAVNKAERFEKKAKRTDELERKMKEMEKEMQRMNRKLAAQAEQAEEIEKLKAKISKKETVEKQLRVEKKDLIQQNQSLQLELYKLKASSPNSSAPSTRVVLHNLDELQKMKDDFPRDELLNEMKEMAEKVQTISNSSDNVKVAEYELIRMEKTINIYLDTLEINIQKIKKTHDNSELLPLPRVPCFSEMFLRIYFDEIDKLPTDAQGIPDTDCLICHVFRESDEKTIQCATCNKVYHLDCAQQWFKTKRTCPHCCEWFKPTKESMR</sequence>
<evidence type="ECO:0000259" key="6">
    <source>
        <dbReference type="PROSITE" id="PS50089"/>
    </source>
</evidence>
<evidence type="ECO:0000313" key="7">
    <source>
        <dbReference type="EMBL" id="EFO83444.1"/>
    </source>
</evidence>
<dbReference type="InterPro" id="IPR001841">
    <property type="entry name" value="Znf_RING"/>
</dbReference>
<dbReference type="InParanoid" id="E3LX58"/>
<keyword evidence="4" id="KW-0175">Coiled coil</keyword>
<evidence type="ECO:0000256" key="1">
    <source>
        <dbReference type="ARBA" id="ARBA00022771"/>
    </source>
</evidence>
<dbReference type="InterPro" id="IPR013083">
    <property type="entry name" value="Znf_RING/FYVE/PHD"/>
</dbReference>
<reference evidence="7" key="1">
    <citation type="submission" date="2007-07" db="EMBL/GenBank/DDBJ databases">
        <title>PCAP assembly of the Caenorhabditis remanei genome.</title>
        <authorList>
            <consortium name="The Caenorhabditis remanei Sequencing Consortium"/>
            <person name="Wilson R.K."/>
        </authorList>
    </citation>
    <scope>NUCLEOTIDE SEQUENCE [LARGE SCALE GENOMIC DNA]</scope>
    <source>
        <strain evidence="7">PB4641</strain>
    </source>
</reference>
<keyword evidence="1 3" id="KW-0863">Zinc-finger</keyword>
<dbReference type="eggNOG" id="KOG0800">
    <property type="taxonomic scope" value="Eukaryota"/>
</dbReference>
<dbReference type="Proteomes" id="UP000008281">
    <property type="component" value="Unassembled WGS sequence"/>
</dbReference>
<dbReference type="Gene3D" id="3.30.40.10">
    <property type="entry name" value="Zinc/RING finger domain, C3HC4 (zinc finger)"/>
    <property type="match status" value="1"/>
</dbReference>